<dbReference type="OrthoDB" id="5325112at2759"/>
<dbReference type="GO" id="GO:0034058">
    <property type="term" value="P:endosomal vesicle fusion"/>
    <property type="evidence" value="ECO:0007669"/>
    <property type="project" value="TreeGrafter"/>
</dbReference>
<evidence type="ECO:0000259" key="7">
    <source>
        <dbReference type="PROSITE" id="PS50219"/>
    </source>
</evidence>
<keyword evidence="9" id="KW-1185">Reference proteome</keyword>
<feature type="repeat" description="CHCR" evidence="6">
    <location>
        <begin position="584"/>
        <end position="744"/>
    </location>
</feature>
<comment type="subcellular location">
    <subcellularLocation>
        <location evidence="1">Endomembrane system</location>
        <topology evidence="1">Peripheral membrane protein</topology>
    </subcellularLocation>
    <subcellularLocation>
        <location evidence="2">Lysosome</location>
    </subcellularLocation>
</comment>
<dbReference type="EMBL" id="MNPL01027996">
    <property type="protein sequence ID" value="OQR67629.1"/>
    <property type="molecule type" value="Genomic_DNA"/>
</dbReference>
<dbReference type="GO" id="GO:0006886">
    <property type="term" value="P:intracellular protein transport"/>
    <property type="evidence" value="ECO:0007669"/>
    <property type="project" value="UniProtKB-UniRule"/>
</dbReference>
<evidence type="ECO:0000256" key="6">
    <source>
        <dbReference type="PROSITE-ProRule" id="PRU01006"/>
    </source>
</evidence>
<dbReference type="AlphaFoldDB" id="A0A1V9X223"/>
<dbReference type="FunCoup" id="A0A1V9X223">
    <property type="interactions" value="1906"/>
</dbReference>
<dbReference type="GO" id="GO:0016020">
    <property type="term" value="C:membrane"/>
    <property type="evidence" value="ECO:0007669"/>
    <property type="project" value="TreeGrafter"/>
</dbReference>
<evidence type="ECO:0000313" key="8">
    <source>
        <dbReference type="EMBL" id="OQR67629.1"/>
    </source>
</evidence>
<evidence type="ECO:0000256" key="4">
    <source>
        <dbReference type="ARBA" id="ARBA00023228"/>
    </source>
</evidence>
<accession>A0A1V9X223</accession>
<evidence type="ECO:0000313" key="9">
    <source>
        <dbReference type="Proteomes" id="UP000192247"/>
    </source>
</evidence>
<dbReference type="Proteomes" id="UP000192247">
    <property type="component" value="Unassembled WGS sequence"/>
</dbReference>
<comment type="caution">
    <text evidence="8">The sequence shown here is derived from an EMBL/GenBank/DDBJ whole genome shotgun (WGS) entry which is preliminary data.</text>
</comment>
<dbReference type="GO" id="GO:0012505">
    <property type="term" value="C:endomembrane system"/>
    <property type="evidence" value="ECO:0007669"/>
    <property type="project" value="UniProtKB-SubCell"/>
</dbReference>
<comment type="similarity">
    <text evidence="5">Belongs to the VAM6/VPS39 family.</text>
</comment>
<organism evidence="8 9">
    <name type="scientific">Tropilaelaps mercedesae</name>
    <dbReference type="NCBI Taxonomy" id="418985"/>
    <lineage>
        <taxon>Eukaryota</taxon>
        <taxon>Metazoa</taxon>
        <taxon>Ecdysozoa</taxon>
        <taxon>Arthropoda</taxon>
        <taxon>Chelicerata</taxon>
        <taxon>Arachnida</taxon>
        <taxon>Acari</taxon>
        <taxon>Parasitiformes</taxon>
        <taxon>Mesostigmata</taxon>
        <taxon>Gamasina</taxon>
        <taxon>Dermanyssoidea</taxon>
        <taxon>Laelapidae</taxon>
        <taxon>Tropilaelaps</taxon>
    </lineage>
</organism>
<dbReference type="SUPFAM" id="SSF50978">
    <property type="entry name" value="WD40 repeat-like"/>
    <property type="match status" value="1"/>
</dbReference>
<feature type="domain" description="CNH" evidence="7">
    <location>
        <begin position="17"/>
        <end position="306"/>
    </location>
</feature>
<proteinExistence type="inferred from homology"/>
<dbReference type="STRING" id="418985.A0A1V9X223"/>
<keyword evidence="3" id="KW-0472">Membrane</keyword>
<dbReference type="PROSITE" id="PS50219">
    <property type="entry name" value="CNH"/>
    <property type="match status" value="1"/>
</dbReference>
<dbReference type="PANTHER" id="PTHR12894">
    <property type="entry name" value="CNH DOMAIN CONTAINING"/>
    <property type="match status" value="1"/>
</dbReference>
<reference evidence="8 9" key="1">
    <citation type="journal article" date="2017" name="Gigascience">
        <title>Draft genome of the honey bee ectoparasitic mite, Tropilaelaps mercedesae, is shaped by the parasitic life history.</title>
        <authorList>
            <person name="Dong X."/>
            <person name="Armstrong S.D."/>
            <person name="Xia D."/>
            <person name="Makepeace B.L."/>
            <person name="Darby A.C."/>
            <person name="Kadowaki T."/>
        </authorList>
    </citation>
    <scope>NUCLEOTIDE SEQUENCE [LARGE SCALE GENOMIC DNA]</scope>
    <source>
        <strain evidence="8">Wuxi-XJTLU</strain>
    </source>
</reference>
<dbReference type="InParanoid" id="A0A1V9X223"/>
<dbReference type="PANTHER" id="PTHR12894:SF49">
    <property type="entry name" value="VAM6_VPS39-LIKE PROTEIN"/>
    <property type="match status" value="1"/>
</dbReference>
<sequence>MYKAYSLESVLQNLPHTFSIECAAVHKDTLLVGTKQGQLATFRVTVPYTPNAEGPLDVQLIKTDKSFSKKPINQLVVVEDHDLLISLSDQTVNVHSIAGTFIPLQQFEKATTFACGTQRVERHNDGSEEARRMDSSYTMVRLCVAQRRKIQLFIWKQSEMRFVNYAHEQMLPDIPRTIVWSSEEHLIIGFKAEYILLRTDASNEIDELFNVGRQSDTLIVRLTDDRFAMLLEKKVNIVSPDGAQTQKFPIYLSEVPVSIAYDYPYLMALSTAGVEVQTINPRLAIQDVQITQTPKPLSLIVWKSGKVFVVSTNNVWCLVRTQIDSQLQVCKDRKQYHLALKLSRLLDVPDKDKALCEYHIQSLLAFELFATGQFRNAFKLFEKIQTDPLLIIGLFPSLLKERYRKKLLYSEPVPNLSESQLEAAMSELLVYLSSARSIANQSEDSVNLFRTMEGINVVRPKKQLLQIIDTTQLHLYIKIKPNLVATLLRFKDNQCHLEESEAILKEHNKFDELILLYEQKGAHRKALQVLSEQALVPSSPLHGHERTVAHLQRLSSDHFDLILEYAKWVIDAFPDDGLKIFTENKCGREQLPRDRVIQFLGREAPALIMNYLEHVILTWKDDNIQLHNMLIHKYREQILRMADGDLDDPVVMSLREKLISFLRMSNRYTLSMFPQYFLNDKLYLECAIVMGKLGRHQDALTIYIHVLCDLVRAEAYCLDYYCGNKVCDRDVFVILLRLYITPAEICLKALDISAPAATSGPPNITDILNLLDRHVDKVDPLRVIEMLPSEVPLGKLVHFITKLLETQSTQLSRLRVHNALLLSDNTKLKQLKLELEKFSVIIDDLTLCDICQRRINRSVFVQTAKGQIVHYACHNKTFLRADSTDD</sequence>
<evidence type="ECO:0000256" key="3">
    <source>
        <dbReference type="ARBA" id="ARBA00023136"/>
    </source>
</evidence>
<evidence type="ECO:0000256" key="2">
    <source>
        <dbReference type="ARBA" id="ARBA00004371"/>
    </source>
</evidence>
<dbReference type="GO" id="GO:0005764">
    <property type="term" value="C:lysosome"/>
    <property type="evidence" value="ECO:0007669"/>
    <property type="project" value="UniProtKB-SubCell"/>
</dbReference>
<name>A0A1V9X223_9ACAR</name>
<dbReference type="InterPro" id="IPR019453">
    <property type="entry name" value="VPS39/TGFA1_Znf"/>
</dbReference>
<dbReference type="InterPro" id="IPR032914">
    <property type="entry name" value="Vam6/VPS39/TRAP1"/>
</dbReference>
<dbReference type="Pfam" id="PF10366">
    <property type="entry name" value="Vps39_1"/>
    <property type="match status" value="1"/>
</dbReference>
<dbReference type="PROSITE" id="PS50236">
    <property type="entry name" value="CHCR"/>
    <property type="match status" value="1"/>
</dbReference>
<gene>
    <name evidence="8" type="ORF">BIW11_13404</name>
</gene>
<dbReference type="Pfam" id="PF00780">
    <property type="entry name" value="CNH"/>
    <property type="match status" value="1"/>
</dbReference>
<evidence type="ECO:0000256" key="5">
    <source>
        <dbReference type="ARBA" id="ARBA00038201"/>
    </source>
</evidence>
<dbReference type="InterPro" id="IPR000547">
    <property type="entry name" value="Clathrin_H-chain/VPS_repeat"/>
</dbReference>
<evidence type="ECO:0000256" key="1">
    <source>
        <dbReference type="ARBA" id="ARBA00004184"/>
    </source>
</evidence>
<dbReference type="InterPro" id="IPR001180">
    <property type="entry name" value="CNH_dom"/>
</dbReference>
<dbReference type="GO" id="GO:0006914">
    <property type="term" value="P:autophagy"/>
    <property type="evidence" value="ECO:0007669"/>
    <property type="project" value="TreeGrafter"/>
</dbReference>
<dbReference type="InterPro" id="IPR019452">
    <property type="entry name" value="VPS39/TGF_beta_rcpt-assoc_1"/>
</dbReference>
<dbReference type="Pfam" id="PF10367">
    <property type="entry name" value="zf-Vps39_C"/>
    <property type="match status" value="1"/>
</dbReference>
<keyword evidence="4" id="KW-0458">Lysosome</keyword>
<dbReference type="InterPro" id="IPR036322">
    <property type="entry name" value="WD40_repeat_dom_sf"/>
</dbReference>
<protein>
    <submittedName>
        <fullName evidence="8">Vam6/Vps39 protein-like</fullName>
    </submittedName>
</protein>